<dbReference type="InterPro" id="IPR008969">
    <property type="entry name" value="CarboxyPept-like_regulatory"/>
</dbReference>
<feature type="signal peptide" evidence="7">
    <location>
        <begin position="1"/>
        <end position="34"/>
    </location>
</feature>
<dbReference type="Gene3D" id="3.40.50.200">
    <property type="entry name" value="Peptidase S8/S53 domain"/>
    <property type="match status" value="1"/>
</dbReference>
<dbReference type="EMBL" id="CP099489">
    <property type="protein sequence ID" value="USQ81457.1"/>
    <property type="molecule type" value="Genomic_DNA"/>
</dbReference>
<evidence type="ECO:0000256" key="6">
    <source>
        <dbReference type="SAM" id="MobiDB-lite"/>
    </source>
</evidence>
<organism evidence="9 10">
    <name type="scientific">Ornithinimicrobium faecis</name>
    <dbReference type="NCBI Taxonomy" id="2934158"/>
    <lineage>
        <taxon>Bacteria</taxon>
        <taxon>Bacillati</taxon>
        <taxon>Actinomycetota</taxon>
        <taxon>Actinomycetes</taxon>
        <taxon>Micrococcales</taxon>
        <taxon>Ornithinimicrobiaceae</taxon>
        <taxon>Ornithinimicrobium</taxon>
    </lineage>
</organism>
<feature type="compositionally biased region" description="Polar residues" evidence="6">
    <location>
        <begin position="1338"/>
        <end position="1359"/>
    </location>
</feature>
<dbReference type="SUPFAM" id="SSF49464">
    <property type="entry name" value="Carboxypeptidase regulatory domain-like"/>
    <property type="match status" value="5"/>
</dbReference>
<feature type="active site" description="Charge relay system" evidence="5">
    <location>
        <position position="207"/>
    </location>
</feature>
<dbReference type="RefSeq" id="WP_252594960.1">
    <property type="nucleotide sequence ID" value="NZ_CP099489.1"/>
</dbReference>
<dbReference type="PROSITE" id="PS51892">
    <property type="entry name" value="SUBTILASE"/>
    <property type="match status" value="1"/>
</dbReference>
<sequence>MSSRSPLSIRGLATFWALIALVASLLVTAPTATAAPPPDPEAPASEAPTTEAKIADAVTQALVEDETTGYWVRLGDAPDTSAAQEIADWDERGAFVYETLRDSAEEAQRPIRDLLDERGVDYEAHWLVNSLFVNEGTAELATELAAVPAVESIIAPTSYTEPDPVTQEVAAEAAAAQIEWGVANINADDVWDEFGVTGDGITIANIDTGVDYTHPALTQQYRGHQTDGTVDNDYNWFDATNSCGDTPCDTDGHGTHTMGSMLGADGDDHIGVAPGATWIAANGCCPNDSALIGSAEWMLAPTRVNGQDPDPSKRPHIINNSWGSTLPSNDPFMEDLQQAWMDAGIFAVWSNGNAGPECETSGSPGSRTLSYSVGAHDVDNVVGEFSSRGPGQDGTIKPDISAPGVEVRSSFPGGGYVIGSGTSMAAPHVSGAIALLWAGSPALIGDVQATRDLLDGTAIDTPDDQCGGTPENNNVYGEGRLDALALLEAGPRGGTLTGTVTDDGGDAMEGASIRLTQDDRVRTTTTDADGTFDVTLADGQWDVTASFFGFSTATTTVTLVGGEGTTTELVLEALANHVVSGTITDSTTGEPVYGATVAVTNTPLEPVQTDPTGSYSIQVPAGDYTVSAALTNCTDPETTATTIEENTTLDFALVRTADAYGYSCALEPTAYVEADQPLDLSTANPTTTIDLPFPITYYGQTYTEHAYVSVHGHVNFQGENAQAFPTRLPSTSGANAAVYPFWRAAKPAEGGGVFTTVTGTAPHRGLVVEYRNMIGQYDNAAPVDFEVTFWEDDTITFAYRNLDPEDPLELGFTSSIGIEDAEGKVGVQYSFREEMLSNDDQVRFSYPVSGFVDGAVTSTADGAPIEGAKIVASDSQGTALRTLTTAADGAFRMELPVGEWQLVTSAFGFVGATTTVTITQDSALTEAIALEVAATHAISGTVTSDGEPLAGATVSVDDTPLPAVTTDTNGNYAIPDVPVDTYTLTADLPHCTTAQSVEVTVDGPLTQDIDLARVTDDFGYTCGIEPAAYVEVDTLVDLSGEDNTTSIDLPFPVTHYGVGYSRVHLGTNGEISFVGPRTWFNGKLPDPVAPNAGVYPFWSKLDIQEHGGIYTGVIGEAPNRGFVIEYRDVNLWYGEGTLDFEATLWENGEITFAYRNLDEEPYGHEVGMGATVGLENADGTVAFQFSHSERSLSNDRQIHFSLPANDSVTGTVTDANTGDGVADAWVVVTDEDGTVVRRSRTGADGAYRTLLFPGTYTVTANRFNYSTSREQVTITGEGDVLTLDHELVTATLSAETTHSDTVIGKDSTTYRELAITNTGTADLKWEIQEVESGALPATTGSSHAPSVQDQPSAQKTTQEYADPQDSLARTTEGLALAEHGPDNVPATSPAEVVAEWPAAGVTKGYGLGTTDETVWVSDIDGRSRDNTEFLRDGTPTGTVHDATWAGAWQADMAPDGDGNMCQLDVGEGPTANGIHCWDTDTGEVAYTVHGQQWTAVSQRGLAYDVAEDIFYVGGWNEGVVYAVAGQSFETPGALLSHCSTEDRAISGLGFDPLDRTLWMATNSETDTIYQIDPRTCATISTIADPGTQQLSGAGLEVGPDGSLWAYDQVEGVVRRIATDSPSVGDVPWLKLTQDTGSVAPGDTAVVPFTVDPTGLEPGTYEASLLVSGTAGKNQHTQVPVSLVVSENRQSITVGGSMAPPGTHD</sequence>
<gene>
    <name evidence="9" type="ORF">NF556_07355</name>
</gene>
<evidence type="ECO:0000256" key="5">
    <source>
        <dbReference type="PROSITE-ProRule" id="PRU01240"/>
    </source>
</evidence>
<protein>
    <submittedName>
        <fullName evidence="9">Carboxypeptidase regulatory-like domain-containing protein</fullName>
    </submittedName>
</protein>
<dbReference type="PROSITE" id="PS00138">
    <property type="entry name" value="SUBTILASE_SER"/>
    <property type="match status" value="1"/>
</dbReference>
<keyword evidence="3 5" id="KW-0378">Hydrolase</keyword>
<evidence type="ECO:0000256" key="3">
    <source>
        <dbReference type="ARBA" id="ARBA00022801"/>
    </source>
</evidence>
<evidence type="ECO:0000313" key="9">
    <source>
        <dbReference type="EMBL" id="USQ81457.1"/>
    </source>
</evidence>
<feature type="active site" description="Charge relay system" evidence="5">
    <location>
        <position position="253"/>
    </location>
</feature>
<dbReference type="InterPro" id="IPR000209">
    <property type="entry name" value="Peptidase_S8/S53_dom"/>
</dbReference>
<dbReference type="InterPro" id="IPR036852">
    <property type="entry name" value="Peptidase_S8/S53_dom_sf"/>
</dbReference>
<evidence type="ECO:0000256" key="1">
    <source>
        <dbReference type="ARBA" id="ARBA00011073"/>
    </source>
</evidence>
<reference evidence="9" key="1">
    <citation type="submission" date="2022-06" db="EMBL/GenBank/DDBJ databases">
        <title>Ornithinimicrobium HY1793.</title>
        <authorList>
            <person name="Huang Y."/>
        </authorList>
    </citation>
    <scope>NUCLEOTIDE SEQUENCE</scope>
    <source>
        <strain evidence="9">HY1793</strain>
    </source>
</reference>
<evidence type="ECO:0000256" key="2">
    <source>
        <dbReference type="ARBA" id="ARBA00022670"/>
    </source>
</evidence>
<comment type="similarity">
    <text evidence="1 5">Belongs to the peptidase S8 family.</text>
</comment>
<feature type="domain" description="Peptidase S8/S53" evidence="8">
    <location>
        <begin position="198"/>
        <end position="479"/>
    </location>
</feature>
<name>A0ABY4YXG3_9MICO</name>
<feature type="chain" id="PRO_5046407497" evidence="7">
    <location>
        <begin position="35"/>
        <end position="1704"/>
    </location>
</feature>
<feature type="compositionally biased region" description="Low complexity" evidence="6">
    <location>
        <begin position="42"/>
        <end position="51"/>
    </location>
</feature>
<dbReference type="Pfam" id="PF00082">
    <property type="entry name" value="Peptidase_S8"/>
    <property type="match status" value="1"/>
</dbReference>
<keyword evidence="10" id="KW-1185">Reference proteome</keyword>
<evidence type="ECO:0000256" key="7">
    <source>
        <dbReference type="SAM" id="SignalP"/>
    </source>
</evidence>
<keyword evidence="4 5" id="KW-0720">Serine protease</keyword>
<evidence type="ECO:0000313" key="10">
    <source>
        <dbReference type="Proteomes" id="UP001056455"/>
    </source>
</evidence>
<dbReference type="InterPro" id="IPR023828">
    <property type="entry name" value="Peptidase_S8_Ser-AS"/>
</dbReference>
<feature type="active site" description="Charge relay system" evidence="5">
    <location>
        <position position="423"/>
    </location>
</feature>
<dbReference type="SUPFAM" id="SSF52743">
    <property type="entry name" value="Subtilisin-like"/>
    <property type="match status" value="1"/>
</dbReference>
<keyword evidence="2 5" id="KW-0645">Protease</keyword>
<feature type="region of interest" description="Disordered" evidence="6">
    <location>
        <begin position="1336"/>
        <end position="1367"/>
    </location>
</feature>
<keyword evidence="7" id="KW-0732">Signal</keyword>
<dbReference type="Gene3D" id="2.60.40.1120">
    <property type="entry name" value="Carboxypeptidase-like, regulatory domain"/>
    <property type="match status" value="5"/>
</dbReference>
<dbReference type="InterPro" id="IPR015500">
    <property type="entry name" value="Peptidase_S8_subtilisin-rel"/>
</dbReference>
<proteinExistence type="inferred from homology"/>
<feature type="region of interest" description="Disordered" evidence="6">
    <location>
        <begin position="32"/>
        <end position="51"/>
    </location>
</feature>
<dbReference type="PANTHER" id="PTHR43806:SF67">
    <property type="entry name" value="EGF-LIKE DOMAIN-CONTAINING PROTEIN"/>
    <property type="match status" value="1"/>
</dbReference>
<evidence type="ECO:0000259" key="8">
    <source>
        <dbReference type="Pfam" id="PF00082"/>
    </source>
</evidence>
<dbReference type="InterPro" id="IPR050131">
    <property type="entry name" value="Peptidase_S8_subtilisin-like"/>
</dbReference>
<dbReference type="Pfam" id="PF13620">
    <property type="entry name" value="CarboxypepD_reg"/>
    <property type="match status" value="5"/>
</dbReference>
<dbReference type="PRINTS" id="PR00723">
    <property type="entry name" value="SUBTILISIN"/>
</dbReference>
<dbReference type="Proteomes" id="UP001056455">
    <property type="component" value="Chromosome"/>
</dbReference>
<dbReference type="SUPFAM" id="SSF63825">
    <property type="entry name" value="YWTD domain"/>
    <property type="match status" value="1"/>
</dbReference>
<accession>A0ABY4YXG3</accession>
<evidence type="ECO:0000256" key="4">
    <source>
        <dbReference type="ARBA" id="ARBA00022825"/>
    </source>
</evidence>
<dbReference type="PANTHER" id="PTHR43806">
    <property type="entry name" value="PEPTIDASE S8"/>
    <property type="match status" value="1"/>
</dbReference>